<comment type="caution">
    <text evidence="2">The sequence shown here is derived from an EMBL/GenBank/DDBJ whole genome shotgun (WGS) entry which is preliminary data.</text>
</comment>
<dbReference type="EMBL" id="NLAX01000004">
    <property type="protein sequence ID" value="PKS12225.1"/>
    <property type="molecule type" value="Genomic_DNA"/>
</dbReference>
<dbReference type="InterPro" id="IPR046341">
    <property type="entry name" value="SET_dom_sf"/>
</dbReference>
<reference evidence="2 3" key="1">
    <citation type="journal article" date="2017" name="G3 (Bethesda)">
        <title>First Draft Genome Sequence of the Pathogenic Fungus Lomentospora prolificans (Formerly Scedosporium prolificans).</title>
        <authorList>
            <person name="Luo R."/>
            <person name="Zimin A."/>
            <person name="Workman R."/>
            <person name="Fan Y."/>
            <person name="Pertea G."/>
            <person name="Grossman N."/>
            <person name="Wear M.P."/>
            <person name="Jia B."/>
            <person name="Miller H."/>
            <person name="Casadevall A."/>
            <person name="Timp W."/>
            <person name="Zhang S.X."/>
            <person name="Salzberg S.L."/>
        </authorList>
    </citation>
    <scope>NUCLEOTIDE SEQUENCE [LARGE SCALE GENOMIC DNA]</scope>
    <source>
        <strain evidence="2 3">JHH-5317</strain>
    </source>
</reference>
<dbReference type="SUPFAM" id="SSF82199">
    <property type="entry name" value="SET domain"/>
    <property type="match status" value="1"/>
</dbReference>
<name>A0A2N3NIG4_9PEZI</name>
<dbReference type="AlphaFoldDB" id="A0A2N3NIG4"/>
<protein>
    <recommendedName>
        <fullName evidence="4">Post-SET domain-containing protein</fullName>
    </recommendedName>
</protein>
<dbReference type="PANTHER" id="PTHR12350:SF19">
    <property type="entry name" value="SET DOMAIN-CONTAINING PROTEIN"/>
    <property type="match status" value="1"/>
</dbReference>
<feature type="region of interest" description="Disordered" evidence="1">
    <location>
        <begin position="165"/>
        <end position="195"/>
    </location>
</feature>
<accession>A0A2N3NIG4</accession>
<dbReference type="OrthoDB" id="5984008at2759"/>
<dbReference type="STRING" id="41688.A0A2N3NIG4"/>
<dbReference type="InterPro" id="IPR053201">
    <property type="entry name" value="Flavunoidine_N-MTase"/>
</dbReference>
<sequence length="283" mass="30197">MSGPLTPHWVQPSHPDRLEVIVNEAAFTSKSVSKISLPPFALFAKLSFPPCTTAENATYATVQMGKDRHLNLNSDLLYINHSCEPSLMFDTSGLNVIVGPKGLEPGDELTFFYPSTEWHMAQPFDCLCRRPTCRGRISGARDMTPEQLDGIWLNAHIRELLEERDSAAAAAPSSTKTNGAAPNGTKNHGAAPENGVDQTADALRDALKCAEQVVEAARTALATYLDSRTGSSSAYPAAVGSTEVAANANGYGNGEQNGKAGMQRRGVTSREMSGEMGGDTPIE</sequence>
<dbReference type="Gene3D" id="2.170.270.10">
    <property type="entry name" value="SET domain"/>
    <property type="match status" value="1"/>
</dbReference>
<organism evidence="2 3">
    <name type="scientific">Lomentospora prolificans</name>
    <dbReference type="NCBI Taxonomy" id="41688"/>
    <lineage>
        <taxon>Eukaryota</taxon>
        <taxon>Fungi</taxon>
        <taxon>Dikarya</taxon>
        <taxon>Ascomycota</taxon>
        <taxon>Pezizomycotina</taxon>
        <taxon>Sordariomycetes</taxon>
        <taxon>Hypocreomycetidae</taxon>
        <taxon>Microascales</taxon>
        <taxon>Microascaceae</taxon>
        <taxon>Lomentospora</taxon>
    </lineage>
</organism>
<dbReference type="InParanoid" id="A0A2N3NIG4"/>
<evidence type="ECO:0000313" key="2">
    <source>
        <dbReference type="EMBL" id="PKS12225.1"/>
    </source>
</evidence>
<evidence type="ECO:0000313" key="3">
    <source>
        <dbReference type="Proteomes" id="UP000233524"/>
    </source>
</evidence>
<dbReference type="Proteomes" id="UP000233524">
    <property type="component" value="Unassembled WGS sequence"/>
</dbReference>
<evidence type="ECO:0000256" key="1">
    <source>
        <dbReference type="SAM" id="MobiDB-lite"/>
    </source>
</evidence>
<dbReference type="PANTHER" id="PTHR12350">
    <property type="entry name" value="HISTONE-LYSINE N-METHYLTRANSFERASE-RELATED"/>
    <property type="match status" value="1"/>
</dbReference>
<feature type="region of interest" description="Disordered" evidence="1">
    <location>
        <begin position="249"/>
        <end position="283"/>
    </location>
</feature>
<evidence type="ECO:0008006" key="4">
    <source>
        <dbReference type="Google" id="ProtNLM"/>
    </source>
</evidence>
<proteinExistence type="predicted"/>
<keyword evidence="3" id="KW-1185">Reference proteome</keyword>
<feature type="compositionally biased region" description="Polar residues" evidence="1">
    <location>
        <begin position="172"/>
        <end position="186"/>
    </location>
</feature>
<gene>
    <name evidence="2" type="ORF">jhhlp_001524</name>
</gene>
<dbReference type="VEuPathDB" id="FungiDB:jhhlp_001524"/>